<protein>
    <submittedName>
        <fullName evidence="1">Leucine rich repeats-containing protein</fullName>
    </submittedName>
</protein>
<proteinExistence type="predicted"/>
<dbReference type="InterPro" id="IPR032675">
    <property type="entry name" value="LRR_dom_sf"/>
</dbReference>
<feature type="non-terminal residue" evidence="1">
    <location>
        <position position="257"/>
    </location>
</feature>
<dbReference type="EMBL" id="GDID01005341">
    <property type="protein sequence ID" value="JAP91265.1"/>
    <property type="molecule type" value="Transcribed_RNA"/>
</dbReference>
<dbReference type="Pfam" id="PF13306">
    <property type="entry name" value="LRR_5"/>
    <property type="match status" value="1"/>
</dbReference>
<evidence type="ECO:0000313" key="1">
    <source>
        <dbReference type="EMBL" id="JAP91265.1"/>
    </source>
</evidence>
<dbReference type="Gene3D" id="3.80.10.10">
    <property type="entry name" value="Ribonuclease Inhibitor"/>
    <property type="match status" value="1"/>
</dbReference>
<organism evidence="1">
    <name type="scientific">Trepomonas sp. PC1</name>
    <dbReference type="NCBI Taxonomy" id="1076344"/>
    <lineage>
        <taxon>Eukaryota</taxon>
        <taxon>Metamonada</taxon>
        <taxon>Diplomonadida</taxon>
        <taxon>Hexamitidae</taxon>
        <taxon>Hexamitinae</taxon>
        <taxon>Trepomonas</taxon>
    </lineage>
</organism>
<gene>
    <name evidence="1" type="ORF">TPC1_17171</name>
</gene>
<reference evidence="1" key="1">
    <citation type="submission" date="2015-07" db="EMBL/GenBank/DDBJ databases">
        <title>Adaptation to a free-living lifestyle via gene acquisitions in the diplomonad Trepomonas sp. PC1.</title>
        <authorList>
            <person name="Xu F."/>
            <person name="Jerlstrom-Hultqvist J."/>
            <person name="Kolisko M."/>
            <person name="Simpson A.G.B."/>
            <person name="Roger A.J."/>
            <person name="Svard S.G."/>
            <person name="Andersson J.O."/>
        </authorList>
    </citation>
    <scope>NUCLEOTIDE SEQUENCE</scope>
    <source>
        <strain evidence="1">PC1</strain>
    </source>
</reference>
<accession>A0A146K5X3</accession>
<name>A0A146K5X3_9EUKA</name>
<sequence length="257" mass="29914">NLEKILSKINLNQFEIDKILNNQIIRKCLFLQNDVQNKNYSNQTQFRYIIAPLLDCVSTDQFKLTSVETCYMPSVKSVAEQGFFCSLLADLYMPSLEQIAYDSFGHCNLVKVNFQNLRTMQSTHQFYNCTKLRIFIAEQLEIISECCFNQCKVLKIVIAPKALPNNHAFSECIKLKATLISQNDFKCNCRSCPKCFNKMAECYIHGKLAAKEMKIQDLCKESDQIIKQLCEHTKIYRERLKMVRKQGFLLTEVERIL</sequence>
<feature type="non-terminal residue" evidence="1">
    <location>
        <position position="1"/>
    </location>
</feature>
<dbReference type="InterPro" id="IPR026906">
    <property type="entry name" value="LRR_5"/>
</dbReference>
<dbReference type="AlphaFoldDB" id="A0A146K5X3"/>